<evidence type="ECO:0000256" key="8">
    <source>
        <dbReference type="ARBA" id="ARBA00025211"/>
    </source>
</evidence>
<reference evidence="12 13" key="1">
    <citation type="submission" date="2019-03" db="EMBL/GenBank/DDBJ databases">
        <title>Genomic Encyclopedia of Type Strains, Phase IV (KMG-IV): sequencing the most valuable type-strain genomes for metagenomic binning, comparative biology and taxonomic classification.</title>
        <authorList>
            <person name="Goeker M."/>
        </authorList>
    </citation>
    <scope>NUCLEOTIDE SEQUENCE [LARGE SCALE GENOMIC DNA]</scope>
    <source>
        <strain evidence="12 13">DSM 19377</strain>
    </source>
</reference>
<dbReference type="CDD" id="cd02000">
    <property type="entry name" value="TPP_E1_PDC_ADC_BCADC"/>
    <property type="match status" value="1"/>
</dbReference>
<evidence type="ECO:0000256" key="5">
    <source>
        <dbReference type="ARBA" id="ARBA00023002"/>
    </source>
</evidence>
<evidence type="ECO:0000256" key="6">
    <source>
        <dbReference type="ARBA" id="ARBA00023052"/>
    </source>
</evidence>
<organism evidence="12 13">
    <name type="scientific">Scopulibacillus darangshiensis</name>
    <dbReference type="NCBI Taxonomy" id="442528"/>
    <lineage>
        <taxon>Bacteria</taxon>
        <taxon>Bacillati</taxon>
        <taxon>Bacillota</taxon>
        <taxon>Bacilli</taxon>
        <taxon>Bacillales</taxon>
        <taxon>Sporolactobacillaceae</taxon>
        <taxon>Scopulibacillus</taxon>
    </lineage>
</organism>
<dbReference type="PANTHER" id="PTHR43380:SF1">
    <property type="entry name" value="2-OXOISOVALERATE DEHYDROGENASE SUBUNIT ALPHA, MITOCHONDRIAL"/>
    <property type="match status" value="1"/>
</dbReference>
<dbReference type="EC" id="1.2.4.1" evidence="3 10"/>
<accession>A0A4V2SNB9</accession>
<keyword evidence="6 10" id="KW-0786">Thiamine pyrophosphate</keyword>
<protein>
    <recommendedName>
        <fullName evidence="4 10">Pyruvate dehydrogenase E1 component subunit alpha</fullName>
        <ecNumber evidence="3 10">1.2.4.1</ecNumber>
    </recommendedName>
</protein>
<comment type="caution">
    <text evidence="12">The sequence shown here is derived from an EMBL/GenBank/DDBJ whole genome shotgun (WGS) entry which is preliminary data.</text>
</comment>
<comment type="cofactor">
    <cofactor evidence="1 10">
        <name>thiamine diphosphate</name>
        <dbReference type="ChEBI" id="CHEBI:58937"/>
    </cofactor>
</comment>
<dbReference type="GO" id="GO:0004739">
    <property type="term" value="F:pyruvate dehydrogenase (acetyl-transferring) activity"/>
    <property type="evidence" value="ECO:0007669"/>
    <property type="project" value="UniProtKB-UniRule"/>
</dbReference>
<evidence type="ECO:0000313" key="13">
    <source>
        <dbReference type="Proteomes" id="UP000295416"/>
    </source>
</evidence>
<sequence length="360" mass="40504">MATKKLEKVEKQFEMVQILNEDGEIVNEKAMPDLSDDELKELMKQMVYTRVLDQRAISLNRQGRLGFYAPVAGQEASMLASQFAMDKEDWLLPSYRDIPQLIWHGLPLTKAFLYSRGHFEGGRIPDGVNALMPQIIIAAQCTQTAGIALGLKKRGKKNVAFTYFGDGATSQGDFYEGINFAGAYNAPAVFISQNNHFAISVPVEKQTAAKTLAQKAVAAGIRGVQVDGMDPLAVYAVAKEAREHAIKGNPTLIETITYRYGPHTMAGDDPTRYRTEDLDNEWEKKDPLVRFRKFLEGKNLWSKEEEDKIVDQAKEDIKKSIKEADKTPKQKVTDLIGIMFETLPHNLAEQLEEYRKKESK</sequence>
<evidence type="ECO:0000256" key="9">
    <source>
        <dbReference type="ARBA" id="ARBA00051231"/>
    </source>
</evidence>
<comment type="catalytic activity">
    <reaction evidence="9 10">
        <text>N(6)-[(R)-lipoyl]-L-lysyl-[protein] + pyruvate + H(+) = N(6)-[(R)-S(8)-acetyldihydrolipoyl]-L-lysyl-[protein] + CO2</text>
        <dbReference type="Rhea" id="RHEA:19189"/>
        <dbReference type="Rhea" id="RHEA-COMP:10474"/>
        <dbReference type="Rhea" id="RHEA-COMP:10478"/>
        <dbReference type="ChEBI" id="CHEBI:15361"/>
        <dbReference type="ChEBI" id="CHEBI:15378"/>
        <dbReference type="ChEBI" id="CHEBI:16526"/>
        <dbReference type="ChEBI" id="CHEBI:83099"/>
        <dbReference type="ChEBI" id="CHEBI:83111"/>
        <dbReference type="EC" id="1.2.4.1"/>
    </reaction>
</comment>
<comment type="function">
    <text evidence="8 10">The pyruvate dehydrogenase complex catalyzes the overall conversion of pyruvate to acetyl-CoA and CO(2). It contains multiple copies of three enzymatic components: pyruvate dehydrogenase (E1), dihydrolipoamide acetyltransferase (E2) and lipoamide dehydrogenase (E3).</text>
</comment>
<dbReference type="InterPro" id="IPR017596">
    <property type="entry name" value="PdhA/BkdA"/>
</dbReference>
<evidence type="ECO:0000256" key="4">
    <source>
        <dbReference type="ARBA" id="ARBA00014159"/>
    </source>
</evidence>
<gene>
    <name evidence="12" type="ORF">EV207_10555</name>
</gene>
<evidence type="ECO:0000313" key="12">
    <source>
        <dbReference type="EMBL" id="TCP30526.1"/>
    </source>
</evidence>
<dbReference type="PANTHER" id="PTHR43380">
    <property type="entry name" value="2-OXOISOVALERATE DEHYDROGENASE SUBUNIT ALPHA, MITOCHONDRIAL"/>
    <property type="match status" value="1"/>
</dbReference>
<comment type="subunit">
    <text evidence="2 10">Heterodimer of an alpha and a beta chain.</text>
</comment>
<dbReference type="AlphaFoldDB" id="A0A4V2SNB9"/>
<dbReference type="GO" id="GO:0009083">
    <property type="term" value="P:branched-chain amino acid catabolic process"/>
    <property type="evidence" value="ECO:0007669"/>
    <property type="project" value="TreeGrafter"/>
</dbReference>
<dbReference type="NCBIfam" id="TIGR03181">
    <property type="entry name" value="PDH_E1_alph_x"/>
    <property type="match status" value="1"/>
</dbReference>
<evidence type="ECO:0000256" key="2">
    <source>
        <dbReference type="ARBA" id="ARBA00011870"/>
    </source>
</evidence>
<keyword evidence="5 10" id="KW-0560">Oxidoreductase</keyword>
<name>A0A4V2SNB9_9BACL</name>
<feature type="domain" description="Dehydrogenase E1 component" evidence="11">
    <location>
        <begin position="43"/>
        <end position="332"/>
    </location>
</feature>
<evidence type="ECO:0000256" key="10">
    <source>
        <dbReference type="RuleBase" id="RU366007"/>
    </source>
</evidence>
<dbReference type="EMBL" id="SLXK01000005">
    <property type="protein sequence ID" value="TCP30526.1"/>
    <property type="molecule type" value="Genomic_DNA"/>
</dbReference>
<dbReference type="Pfam" id="PF00676">
    <property type="entry name" value="E1_dh"/>
    <property type="match status" value="1"/>
</dbReference>
<evidence type="ECO:0000256" key="3">
    <source>
        <dbReference type="ARBA" id="ARBA00012281"/>
    </source>
</evidence>
<proteinExistence type="predicted"/>
<keyword evidence="7 10" id="KW-0670">Pyruvate</keyword>
<dbReference type="Proteomes" id="UP000295416">
    <property type="component" value="Unassembled WGS sequence"/>
</dbReference>
<evidence type="ECO:0000256" key="1">
    <source>
        <dbReference type="ARBA" id="ARBA00001964"/>
    </source>
</evidence>
<evidence type="ECO:0000256" key="7">
    <source>
        <dbReference type="ARBA" id="ARBA00023317"/>
    </source>
</evidence>
<dbReference type="InterPro" id="IPR050771">
    <property type="entry name" value="Alpha-ketoacid_DH_E1_comp"/>
</dbReference>
<keyword evidence="13" id="KW-1185">Reference proteome</keyword>
<evidence type="ECO:0000259" key="11">
    <source>
        <dbReference type="Pfam" id="PF00676"/>
    </source>
</evidence>
<dbReference type="SUPFAM" id="SSF52518">
    <property type="entry name" value="Thiamin diphosphate-binding fold (THDP-binding)"/>
    <property type="match status" value="1"/>
</dbReference>
<dbReference type="Gene3D" id="3.40.50.970">
    <property type="match status" value="1"/>
</dbReference>
<dbReference type="InterPro" id="IPR001017">
    <property type="entry name" value="DH_E1"/>
</dbReference>
<dbReference type="InterPro" id="IPR029061">
    <property type="entry name" value="THDP-binding"/>
</dbReference>